<comment type="caution">
    <text evidence="1">The sequence shown here is derived from an EMBL/GenBank/DDBJ whole genome shotgun (WGS) entry which is preliminary data.</text>
</comment>
<proteinExistence type="predicted"/>
<evidence type="ECO:0000313" key="1">
    <source>
        <dbReference type="EMBL" id="KAH9380688.1"/>
    </source>
</evidence>
<name>A0A9J6H112_HAELO</name>
<keyword evidence="2" id="KW-1185">Reference proteome</keyword>
<dbReference type="Proteomes" id="UP000821853">
    <property type="component" value="Chromosome 8"/>
</dbReference>
<dbReference type="AlphaFoldDB" id="A0A9J6H112"/>
<dbReference type="VEuPathDB" id="VectorBase:HLOH_043781"/>
<sequence length="65" mass="7581">MVDWLDFWESVKHYAGHLIRVRHTLHAVSEVTRYCIEKLGFSYGLLGKFQTDSVDYKLEKSFAAS</sequence>
<evidence type="ECO:0000313" key="2">
    <source>
        <dbReference type="Proteomes" id="UP000821853"/>
    </source>
</evidence>
<accession>A0A9J6H112</accession>
<gene>
    <name evidence="1" type="ORF">HPB48_006133</name>
</gene>
<organism evidence="1 2">
    <name type="scientific">Haemaphysalis longicornis</name>
    <name type="common">Bush tick</name>
    <dbReference type="NCBI Taxonomy" id="44386"/>
    <lineage>
        <taxon>Eukaryota</taxon>
        <taxon>Metazoa</taxon>
        <taxon>Ecdysozoa</taxon>
        <taxon>Arthropoda</taxon>
        <taxon>Chelicerata</taxon>
        <taxon>Arachnida</taxon>
        <taxon>Acari</taxon>
        <taxon>Parasitiformes</taxon>
        <taxon>Ixodida</taxon>
        <taxon>Ixodoidea</taxon>
        <taxon>Ixodidae</taxon>
        <taxon>Haemaphysalinae</taxon>
        <taxon>Haemaphysalis</taxon>
    </lineage>
</organism>
<reference evidence="1 2" key="1">
    <citation type="journal article" date="2020" name="Cell">
        <title>Large-Scale Comparative Analyses of Tick Genomes Elucidate Their Genetic Diversity and Vector Capacities.</title>
        <authorList>
            <consortium name="Tick Genome and Microbiome Consortium (TIGMIC)"/>
            <person name="Jia N."/>
            <person name="Wang J."/>
            <person name="Shi W."/>
            <person name="Du L."/>
            <person name="Sun Y."/>
            <person name="Zhan W."/>
            <person name="Jiang J.F."/>
            <person name="Wang Q."/>
            <person name="Zhang B."/>
            <person name="Ji P."/>
            <person name="Bell-Sakyi L."/>
            <person name="Cui X.M."/>
            <person name="Yuan T.T."/>
            <person name="Jiang B.G."/>
            <person name="Yang W.F."/>
            <person name="Lam T.T."/>
            <person name="Chang Q.C."/>
            <person name="Ding S.J."/>
            <person name="Wang X.J."/>
            <person name="Zhu J.G."/>
            <person name="Ruan X.D."/>
            <person name="Zhao L."/>
            <person name="Wei J.T."/>
            <person name="Ye R.Z."/>
            <person name="Que T.C."/>
            <person name="Du C.H."/>
            <person name="Zhou Y.H."/>
            <person name="Cheng J.X."/>
            <person name="Dai P.F."/>
            <person name="Guo W.B."/>
            <person name="Han X.H."/>
            <person name="Huang E.J."/>
            <person name="Li L.F."/>
            <person name="Wei W."/>
            <person name="Gao Y.C."/>
            <person name="Liu J.Z."/>
            <person name="Shao H.Z."/>
            <person name="Wang X."/>
            <person name="Wang C.C."/>
            <person name="Yang T.C."/>
            <person name="Huo Q.B."/>
            <person name="Li W."/>
            <person name="Chen H.Y."/>
            <person name="Chen S.E."/>
            <person name="Zhou L.G."/>
            <person name="Ni X.B."/>
            <person name="Tian J.H."/>
            <person name="Sheng Y."/>
            <person name="Liu T."/>
            <person name="Pan Y.S."/>
            <person name="Xia L.Y."/>
            <person name="Li J."/>
            <person name="Zhao F."/>
            <person name="Cao W.C."/>
        </authorList>
    </citation>
    <scope>NUCLEOTIDE SEQUENCE [LARGE SCALE GENOMIC DNA]</scope>
    <source>
        <strain evidence="1">HaeL-2018</strain>
    </source>
</reference>
<dbReference type="EMBL" id="JABSTR010000010">
    <property type="protein sequence ID" value="KAH9380688.1"/>
    <property type="molecule type" value="Genomic_DNA"/>
</dbReference>
<protein>
    <submittedName>
        <fullName evidence="1">Uncharacterized protein</fullName>
    </submittedName>
</protein>